<dbReference type="GO" id="GO:0005655">
    <property type="term" value="C:nucleolar ribonuclease P complex"/>
    <property type="evidence" value="ECO:0007669"/>
    <property type="project" value="TreeGrafter"/>
</dbReference>
<keyword evidence="7" id="KW-1185">Reference proteome</keyword>
<sequence length="279" mass="31801">MTESETKSKKTRTGHLTSPTNVNAANHLSYLFQIAHTVLLTTTDLNLVRHLVKQIRVHAQKKQIRLHPEMKRLLCQCCNMILWAPLTANVHFNKRKTGIVVTCSTCGRSRTYPKQNSWPTEHGAHTPSDWLFDLSSSMGRFDPQFRFLKYKPPSKLPRAILAPNYRLNQFQFRQALPARLRDYVRGGGTSASEYTCGPLMNIMLTCLQKNEYDNFGCEKEVADFYACVNEFQKTSAVEKENLKGGGDPDKVVKQFAKNRQPAWLSNKLLKTYPTSSSVE</sequence>
<dbReference type="Proteomes" id="UP000663828">
    <property type="component" value="Unassembled WGS sequence"/>
</dbReference>
<dbReference type="Proteomes" id="UP000663852">
    <property type="component" value="Unassembled WGS sequence"/>
</dbReference>
<evidence type="ECO:0000256" key="3">
    <source>
        <dbReference type="ARBA" id="ARBA00022833"/>
    </source>
</evidence>
<evidence type="ECO:0000313" key="6">
    <source>
        <dbReference type="EMBL" id="CAF1168050.1"/>
    </source>
</evidence>
<dbReference type="PANTHER" id="PTHR14742">
    <property type="entry name" value="RIBONUCLEASE P SUBUNIT P21"/>
    <property type="match status" value="1"/>
</dbReference>
<dbReference type="EMBL" id="CAJNOJ010000129">
    <property type="protein sequence ID" value="CAF1168050.1"/>
    <property type="molecule type" value="Genomic_DNA"/>
</dbReference>
<comment type="similarity">
    <text evidence="4">Belongs to the eukaryotic/archaeal RNase P protein component 4 family.</text>
</comment>
<proteinExistence type="inferred from homology"/>
<keyword evidence="1" id="KW-0819">tRNA processing</keyword>
<dbReference type="AlphaFoldDB" id="A0A814TZX2"/>
<evidence type="ECO:0000313" key="7">
    <source>
        <dbReference type="Proteomes" id="UP000663828"/>
    </source>
</evidence>
<gene>
    <name evidence="6" type="ORF">EDS130_LOCUS23524</name>
    <name evidence="5" type="ORF">XAT740_LOCUS7183</name>
</gene>
<reference evidence="6" key="1">
    <citation type="submission" date="2021-02" db="EMBL/GenBank/DDBJ databases">
        <authorList>
            <person name="Nowell W R."/>
        </authorList>
    </citation>
    <scope>NUCLEOTIDE SEQUENCE</scope>
</reference>
<dbReference type="GO" id="GO:0046872">
    <property type="term" value="F:metal ion binding"/>
    <property type="evidence" value="ECO:0007669"/>
    <property type="project" value="UniProtKB-KW"/>
</dbReference>
<keyword evidence="3" id="KW-0862">Zinc</keyword>
<dbReference type="InterPro" id="IPR009069">
    <property type="entry name" value="Cys_alpha_HP_mot_SF"/>
</dbReference>
<evidence type="ECO:0000313" key="8">
    <source>
        <dbReference type="Proteomes" id="UP000663852"/>
    </source>
</evidence>
<organism evidence="6 8">
    <name type="scientific">Adineta ricciae</name>
    <name type="common">Rotifer</name>
    <dbReference type="NCBI Taxonomy" id="249248"/>
    <lineage>
        <taxon>Eukaryota</taxon>
        <taxon>Metazoa</taxon>
        <taxon>Spiralia</taxon>
        <taxon>Gnathifera</taxon>
        <taxon>Rotifera</taxon>
        <taxon>Eurotatoria</taxon>
        <taxon>Bdelloidea</taxon>
        <taxon>Adinetida</taxon>
        <taxon>Adinetidae</taxon>
        <taxon>Adineta</taxon>
    </lineage>
</organism>
<dbReference type="PANTHER" id="PTHR14742:SF0">
    <property type="entry name" value="RIBONUCLEASE P PROTEIN SUBUNIT P21"/>
    <property type="match status" value="1"/>
</dbReference>
<evidence type="ECO:0000313" key="5">
    <source>
        <dbReference type="EMBL" id="CAF0884601.1"/>
    </source>
</evidence>
<dbReference type="OrthoDB" id="5825849at2759"/>
<dbReference type="SUPFAM" id="SSF47072">
    <property type="entry name" value="Cysteine alpha-hairpin motif"/>
    <property type="match status" value="1"/>
</dbReference>
<dbReference type="GO" id="GO:0008033">
    <property type="term" value="P:tRNA processing"/>
    <property type="evidence" value="ECO:0007669"/>
    <property type="project" value="UniProtKB-KW"/>
</dbReference>
<name>A0A814TZX2_ADIRI</name>
<evidence type="ECO:0000256" key="2">
    <source>
        <dbReference type="ARBA" id="ARBA00022723"/>
    </source>
</evidence>
<dbReference type="EMBL" id="CAJNOR010000338">
    <property type="protein sequence ID" value="CAF0884601.1"/>
    <property type="molecule type" value="Genomic_DNA"/>
</dbReference>
<dbReference type="Gene3D" id="1.10.287.1130">
    <property type="entry name" value="CytochromE C oxidase copper chaperone"/>
    <property type="match status" value="1"/>
</dbReference>
<evidence type="ECO:0000256" key="1">
    <source>
        <dbReference type="ARBA" id="ARBA00022694"/>
    </source>
</evidence>
<comment type="caution">
    <text evidence="6">The sequence shown here is derived from an EMBL/GenBank/DDBJ whole genome shotgun (WGS) entry which is preliminary data.</text>
</comment>
<dbReference type="Gene3D" id="6.20.50.20">
    <property type="match status" value="1"/>
</dbReference>
<accession>A0A814TZX2</accession>
<dbReference type="Pfam" id="PF04032">
    <property type="entry name" value="Rpr2"/>
    <property type="match status" value="1"/>
</dbReference>
<protein>
    <submittedName>
        <fullName evidence="6">Uncharacterized protein</fullName>
    </submittedName>
</protein>
<dbReference type="InterPro" id="IPR007175">
    <property type="entry name" value="Rpr2/Snm1/Rpp21"/>
</dbReference>
<evidence type="ECO:0000256" key="4">
    <source>
        <dbReference type="ARBA" id="ARBA00038402"/>
    </source>
</evidence>
<keyword evidence="2" id="KW-0479">Metal-binding</keyword>